<dbReference type="AlphaFoldDB" id="A0AAN7TE23"/>
<comment type="caution">
    <text evidence="2">The sequence shown here is derived from an EMBL/GenBank/DDBJ whole genome shotgun (WGS) entry which is preliminary data.</text>
</comment>
<name>A0AAN7TE23_9PEZI</name>
<proteinExistence type="predicted"/>
<dbReference type="Proteomes" id="UP001310890">
    <property type="component" value="Unassembled WGS sequence"/>
</dbReference>
<protein>
    <submittedName>
        <fullName evidence="2">Uncharacterized protein</fullName>
    </submittedName>
</protein>
<sequence length="180" mass="19752">MSSLPTTTHNSSLPPKVAGLANPAVDALPSALTWRLPGSAAIVPRTTITPPTPAGDDTEDNETPTQDRFAVELTARLTELVVAGGDEKAKKIDDFTFSLTYVDTLQLHSQVKCSRRGRRQRSSATGRLQAVCAWVRERCELVVPRKRSFLGPDDLLRRGGVCAWLRRNGEDVEWAPFEKA</sequence>
<organism evidence="2 3">
    <name type="scientific">Meristemomyces frigidus</name>
    <dbReference type="NCBI Taxonomy" id="1508187"/>
    <lineage>
        <taxon>Eukaryota</taxon>
        <taxon>Fungi</taxon>
        <taxon>Dikarya</taxon>
        <taxon>Ascomycota</taxon>
        <taxon>Pezizomycotina</taxon>
        <taxon>Dothideomycetes</taxon>
        <taxon>Dothideomycetidae</taxon>
        <taxon>Mycosphaerellales</taxon>
        <taxon>Teratosphaeriaceae</taxon>
        <taxon>Meristemomyces</taxon>
    </lineage>
</organism>
<evidence type="ECO:0000313" key="3">
    <source>
        <dbReference type="Proteomes" id="UP001310890"/>
    </source>
</evidence>
<accession>A0AAN7TE23</accession>
<evidence type="ECO:0000256" key="1">
    <source>
        <dbReference type="SAM" id="MobiDB-lite"/>
    </source>
</evidence>
<dbReference type="EMBL" id="JAVRRL010000037">
    <property type="protein sequence ID" value="KAK5111663.1"/>
    <property type="molecule type" value="Genomic_DNA"/>
</dbReference>
<reference evidence="2" key="1">
    <citation type="submission" date="2023-08" db="EMBL/GenBank/DDBJ databases">
        <title>Black Yeasts Isolated from many extreme environments.</title>
        <authorList>
            <person name="Coleine C."/>
            <person name="Stajich J.E."/>
            <person name="Selbmann L."/>
        </authorList>
    </citation>
    <scope>NUCLEOTIDE SEQUENCE</scope>
    <source>
        <strain evidence="2">CCFEE 5401</strain>
    </source>
</reference>
<feature type="region of interest" description="Disordered" evidence="1">
    <location>
        <begin position="44"/>
        <end position="64"/>
    </location>
</feature>
<gene>
    <name evidence="2" type="ORF">LTR62_004768</name>
</gene>
<evidence type="ECO:0000313" key="2">
    <source>
        <dbReference type="EMBL" id="KAK5111663.1"/>
    </source>
</evidence>